<dbReference type="Proteomes" id="UP000257109">
    <property type="component" value="Unassembled WGS sequence"/>
</dbReference>
<evidence type="ECO:0000313" key="4">
    <source>
        <dbReference type="Proteomes" id="UP000257109"/>
    </source>
</evidence>
<dbReference type="Gene3D" id="1.20.120.1930">
    <property type="entry name" value="Uncharacterised protein PF16691, DUF5062"/>
    <property type="match status" value="3"/>
</dbReference>
<keyword evidence="4" id="KW-1185">Reference proteome</keyword>
<dbReference type="Pfam" id="PF07727">
    <property type="entry name" value="RVT_2"/>
    <property type="match status" value="3"/>
</dbReference>
<feature type="domain" description="Retroviral polymerase SH3-like" evidence="2">
    <location>
        <begin position="14"/>
        <end position="64"/>
    </location>
</feature>
<feature type="non-terminal residue" evidence="3">
    <location>
        <position position="1"/>
    </location>
</feature>
<dbReference type="InterPro" id="IPR013103">
    <property type="entry name" value="RVT_2"/>
</dbReference>
<feature type="domain" description="Reverse transcriptase Ty1/copia-type" evidence="1">
    <location>
        <begin position="249"/>
        <end position="353"/>
    </location>
</feature>
<accession>A0A371FRS7</accession>
<feature type="domain" description="Reverse transcriptase Ty1/copia-type" evidence="1">
    <location>
        <begin position="173"/>
        <end position="242"/>
    </location>
</feature>
<protein>
    <submittedName>
        <fullName evidence="3">Copia protein</fullName>
    </submittedName>
</protein>
<sequence length="444" mass="51776">MNCRRVNNPNPFGCECFILDTKENLRMFNPKLDKGIFLGYSKVSKAYRVYNLTTLTIKESIHVKNYHPKQQILGDFQGKVKTRLTFKDQAQDSLLSKLEPKNLVSLPEDKSIICTKWVFKNKLDENGKVIINKAILVAQDYFQQEGIDFTKTFTLVARLEVIYILLFFATYNHVVSLPEDKSIICSKWVFRNKLDENGKVIINKARLVAQDYFQQEGIDFTKTYTLVARLEVIYILLFFATYNHIDRGHLVSLPEDKSIICTKWVFRNKLDENGKVIINKARLVAQGYFQQEGIDFTKTFTLVARLEVICILLFFATYNHVRPYQMDIKCAFLNGIINEEVYVKQSLGFESDENGFSRGKVDTALFHKNYDSDFIIMQIYVDDMIFCAIDNSLYDEFSKMIQKEFEISMIEELKFFMELQISQTDDGIYIQQSMPRVTLEVQAR</sequence>
<dbReference type="Pfam" id="PF25597">
    <property type="entry name" value="SH3_retrovirus"/>
    <property type="match status" value="1"/>
</dbReference>
<proteinExistence type="predicted"/>
<evidence type="ECO:0000259" key="2">
    <source>
        <dbReference type="Pfam" id="PF25597"/>
    </source>
</evidence>
<evidence type="ECO:0000259" key="1">
    <source>
        <dbReference type="Pfam" id="PF07727"/>
    </source>
</evidence>
<name>A0A371FRS7_MUCPR</name>
<dbReference type="STRING" id="157652.A0A371FRS7"/>
<dbReference type="AlphaFoldDB" id="A0A371FRS7"/>
<reference evidence="3" key="1">
    <citation type="submission" date="2018-05" db="EMBL/GenBank/DDBJ databases">
        <title>Draft genome of Mucuna pruriens seed.</title>
        <authorList>
            <person name="Nnadi N.E."/>
            <person name="Vos R."/>
            <person name="Hasami M.H."/>
            <person name="Devisetty U.K."/>
            <person name="Aguiy J.C."/>
        </authorList>
    </citation>
    <scope>NUCLEOTIDE SEQUENCE [LARGE SCALE GENOMIC DNA]</scope>
    <source>
        <strain evidence="3">JCA_2017</strain>
    </source>
</reference>
<dbReference type="InterPro" id="IPR057670">
    <property type="entry name" value="SH3_retrovirus"/>
</dbReference>
<dbReference type="EMBL" id="QJKJ01008029">
    <property type="protein sequence ID" value="RDX81035.1"/>
    <property type="molecule type" value="Genomic_DNA"/>
</dbReference>
<gene>
    <name evidence="3" type="primary">GIP</name>
    <name evidence="3" type="ORF">CR513_38330</name>
</gene>
<evidence type="ECO:0000313" key="3">
    <source>
        <dbReference type="EMBL" id="RDX81035.1"/>
    </source>
</evidence>
<dbReference type="OrthoDB" id="8048545at2759"/>
<feature type="domain" description="Reverse transcriptase Ty1/copia-type" evidence="1">
    <location>
        <begin position="102"/>
        <end position="172"/>
    </location>
</feature>
<organism evidence="3 4">
    <name type="scientific">Mucuna pruriens</name>
    <name type="common">Velvet bean</name>
    <name type="synonym">Dolichos pruriens</name>
    <dbReference type="NCBI Taxonomy" id="157652"/>
    <lineage>
        <taxon>Eukaryota</taxon>
        <taxon>Viridiplantae</taxon>
        <taxon>Streptophyta</taxon>
        <taxon>Embryophyta</taxon>
        <taxon>Tracheophyta</taxon>
        <taxon>Spermatophyta</taxon>
        <taxon>Magnoliopsida</taxon>
        <taxon>eudicotyledons</taxon>
        <taxon>Gunneridae</taxon>
        <taxon>Pentapetalae</taxon>
        <taxon>rosids</taxon>
        <taxon>fabids</taxon>
        <taxon>Fabales</taxon>
        <taxon>Fabaceae</taxon>
        <taxon>Papilionoideae</taxon>
        <taxon>50 kb inversion clade</taxon>
        <taxon>NPAAA clade</taxon>
        <taxon>indigoferoid/millettioid clade</taxon>
        <taxon>Phaseoleae</taxon>
        <taxon>Mucuna</taxon>
    </lineage>
</organism>
<dbReference type="InterPro" id="IPR038316">
    <property type="entry name" value="DUF5062_sf"/>
</dbReference>
<comment type="caution">
    <text evidence="3">The sequence shown here is derived from an EMBL/GenBank/DDBJ whole genome shotgun (WGS) entry which is preliminary data.</text>
</comment>